<dbReference type="Pfam" id="PF13654">
    <property type="entry name" value="AAA_32"/>
    <property type="match status" value="1"/>
</dbReference>
<dbReference type="InterPro" id="IPR008269">
    <property type="entry name" value="Lon_proteolytic"/>
</dbReference>
<dbReference type="InterPro" id="IPR046843">
    <property type="entry name" value="LonB_AAA-LID"/>
</dbReference>
<dbReference type="PRINTS" id="PR00830">
    <property type="entry name" value="ENDOLAPTASE"/>
</dbReference>
<gene>
    <name evidence="5" type="ORF">A2Y62_14030</name>
</gene>
<keyword evidence="1 2" id="KW-0645">Protease</keyword>
<keyword evidence="2" id="KW-0378">Hydrolase</keyword>
<dbReference type="InterPro" id="IPR020568">
    <property type="entry name" value="Ribosomal_Su5_D2-typ_SF"/>
</dbReference>
<name>A0A1F5VFN3_9BACT</name>
<evidence type="ECO:0000256" key="2">
    <source>
        <dbReference type="PROSITE-ProRule" id="PRU01122"/>
    </source>
</evidence>
<comment type="catalytic activity">
    <reaction evidence="2">
        <text>Hydrolysis of proteins in presence of ATP.</text>
        <dbReference type="EC" id="3.4.21.53"/>
    </reaction>
</comment>
<dbReference type="Proteomes" id="UP000178943">
    <property type="component" value="Unassembled WGS sequence"/>
</dbReference>
<dbReference type="AlphaFoldDB" id="A0A1F5VFN3"/>
<protein>
    <recommendedName>
        <fullName evidence="2">endopeptidase La</fullName>
        <ecNumber evidence="2">3.4.21.53</ecNumber>
    </recommendedName>
</protein>
<accession>A0A1F5VFN3</accession>
<dbReference type="InterPro" id="IPR027417">
    <property type="entry name" value="P-loop_NTPase"/>
</dbReference>
<sequence>MAWVKLGPKDVYRKVDIATLTFETTEELKPLSEYIGQDRAINAITFGLGMDCPGYNIYVAGPIGTGKTTLIKNILSEYAKKLPKPPDWCFVNNFKNEFEPKALSFPAGEGKVFEREMKDLLKTVKDSLLKVFESKQYQEEQQSIIEDLDRKSQELFQIAQQKALMDNFQLKATTSGIQSVYMYRGKPITQEDYEKLEDEKKKEILDKKDKIDQSIREIAHQIALLEREAKSRAEQLKKDTASFALEPLFAELIKKYAAAKNVIEYLNDAMQFALQHLEEIVGVKKESHQLMAKGYSSALSAFDVNVIVDNSEGQGAPVVFEHNPTFVNLFGSIERRMQMGILVTDFSMIRAGSLLKANGGFLVVEALDALRYPFVWDTLKRTMETGQARIEDIGQLYGLAGATAIRAEPIPIHLKLVVLGNPYIYHLLLSYDEDFVKLFRVKADFNIEMNRDMENVYKYAFFITTMCQEKKLKPFTKEAVAKIVEHSSRLAGDQNKLSIRLGQISNVAKESSYWASVAGQEKVTEEFVEKAIEEKIMRSNRIETKMREMIVDGTFIIEIEGKQIGQINGLAVYDLGDYMFGKPSRITCATFVGQEGVINIERKARLSGSTYDKGVLILTGYLGKQYAHDKPLTLSASMAFEQSYEMIDGDSASGAELITLLSSLAEVPIRQDLAITGSLSQKGEIQPIGGVNEKIEGFYFVCKEKGLTGSQGVVIPSKNVRNLMLRKEVIQSIAEEKFHIYSVENIDDVIEIFADMTPGKKEADGTYQVDSFHWRVDSKLKEYSKVLKPSKGPKTDEHDKE</sequence>
<reference evidence="5 6" key="1">
    <citation type="journal article" date="2016" name="Nat. Commun.">
        <title>Thousands of microbial genomes shed light on interconnected biogeochemical processes in an aquifer system.</title>
        <authorList>
            <person name="Anantharaman K."/>
            <person name="Brown C.T."/>
            <person name="Hug L.A."/>
            <person name="Sharon I."/>
            <person name="Castelle C.J."/>
            <person name="Probst A.J."/>
            <person name="Thomas B.C."/>
            <person name="Singh A."/>
            <person name="Wilkins M.J."/>
            <person name="Karaoz U."/>
            <person name="Brodie E.L."/>
            <person name="Williams K.H."/>
            <person name="Hubbard S.S."/>
            <person name="Banfield J.F."/>
        </authorList>
    </citation>
    <scope>NUCLEOTIDE SEQUENCE [LARGE SCALE GENOMIC DNA]</scope>
</reference>
<dbReference type="SUPFAM" id="SSF52540">
    <property type="entry name" value="P-loop containing nucleoside triphosphate hydrolases"/>
    <property type="match status" value="1"/>
</dbReference>
<dbReference type="Gene3D" id="3.40.50.300">
    <property type="entry name" value="P-loop containing nucleotide triphosphate hydrolases"/>
    <property type="match status" value="2"/>
</dbReference>
<dbReference type="EMBL" id="MFGW01000183">
    <property type="protein sequence ID" value="OGF62242.1"/>
    <property type="molecule type" value="Genomic_DNA"/>
</dbReference>
<proteinExistence type="inferred from homology"/>
<dbReference type="Gene3D" id="1.10.8.60">
    <property type="match status" value="1"/>
</dbReference>
<feature type="active site" evidence="2">
    <location>
        <position position="651"/>
    </location>
</feature>
<feature type="coiled-coil region" evidence="3">
    <location>
        <begin position="193"/>
        <end position="228"/>
    </location>
</feature>
<dbReference type="GO" id="GO:0006508">
    <property type="term" value="P:proteolysis"/>
    <property type="evidence" value="ECO:0007669"/>
    <property type="project" value="UniProtKB-KW"/>
</dbReference>
<dbReference type="GO" id="GO:0030163">
    <property type="term" value="P:protein catabolic process"/>
    <property type="evidence" value="ECO:0007669"/>
    <property type="project" value="InterPro"/>
</dbReference>
<dbReference type="GO" id="GO:0004252">
    <property type="term" value="F:serine-type endopeptidase activity"/>
    <property type="evidence" value="ECO:0007669"/>
    <property type="project" value="UniProtKB-UniRule"/>
</dbReference>
<dbReference type="Pfam" id="PF05362">
    <property type="entry name" value="Lon_C"/>
    <property type="match status" value="1"/>
</dbReference>
<keyword evidence="2" id="KW-0720">Serine protease</keyword>
<feature type="domain" description="Lon proteolytic" evidence="4">
    <location>
        <begin position="561"/>
        <end position="756"/>
    </location>
</feature>
<dbReference type="Pfam" id="PF20436">
    <property type="entry name" value="LonB_AAA-LID"/>
    <property type="match status" value="1"/>
</dbReference>
<dbReference type="PANTHER" id="PTHR10046">
    <property type="entry name" value="ATP DEPENDENT LON PROTEASE FAMILY MEMBER"/>
    <property type="match status" value="1"/>
</dbReference>
<dbReference type="InterPro" id="IPR041699">
    <property type="entry name" value="AAA_32"/>
</dbReference>
<organism evidence="5 6">
    <name type="scientific">Candidatus Fischerbacteria bacterium RBG_13_37_8</name>
    <dbReference type="NCBI Taxonomy" id="1817863"/>
    <lineage>
        <taxon>Bacteria</taxon>
        <taxon>Candidatus Fischeribacteriota</taxon>
    </lineage>
</organism>
<comment type="similarity">
    <text evidence="2">Belongs to the peptidase S16 family.</text>
</comment>
<dbReference type="SUPFAM" id="SSF54211">
    <property type="entry name" value="Ribosomal protein S5 domain 2-like"/>
    <property type="match status" value="1"/>
</dbReference>
<dbReference type="InterPro" id="IPR014721">
    <property type="entry name" value="Ribsml_uS5_D2-typ_fold_subgr"/>
</dbReference>
<dbReference type="GO" id="GO:0005524">
    <property type="term" value="F:ATP binding"/>
    <property type="evidence" value="ECO:0007669"/>
    <property type="project" value="InterPro"/>
</dbReference>
<dbReference type="InterPro" id="IPR046844">
    <property type="entry name" value="Lon-like_helical"/>
</dbReference>
<dbReference type="PROSITE" id="PS51786">
    <property type="entry name" value="LON_PROTEOLYTIC"/>
    <property type="match status" value="1"/>
</dbReference>
<dbReference type="InterPro" id="IPR027065">
    <property type="entry name" value="Lon_Prtase"/>
</dbReference>
<dbReference type="Pfam" id="PF20437">
    <property type="entry name" value="LonC_helical"/>
    <property type="match status" value="1"/>
</dbReference>
<feature type="active site" evidence="2">
    <location>
        <position position="694"/>
    </location>
</feature>
<dbReference type="EC" id="3.4.21.53" evidence="2"/>
<evidence type="ECO:0000256" key="3">
    <source>
        <dbReference type="SAM" id="Coils"/>
    </source>
</evidence>
<comment type="caution">
    <text evidence="5">The sequence shown here is derived from an EMBL/GenBank/DDBJ whole genome shotgun (WGS) entry which is preliminary data.</text>
</comment>
<keyword evidence="3" id="KW-0175">Coiled coil</keyword>
<evidence type="ECO:0000259" key="4">
    <source>
        <dbReference type="PROSITE" id="PS51786"/>
    </source>
</evidence>
<evidence type="ECO:0000313" key="5">
    <source>
        <dbReference type="EMBL" id="OGF62242.1"/>
    </source>
</evidence>
<dbReference type="GO" id="GO:0004176">
    <property type="term" value="F:ATP-dependent peptidase activity"/>
    <property type="evidence" value="ECO:0007669"/>
    <property type="project" value="UniProtKB-UniRule"/>
</dbReference>
<evidence type="ECO:0000313" key="6">
    <source>
        <dbReference type="Proteomes" id="UP000178943"/>
    </source>
</evidence>
<dbReference type="Gene3D" id="3.30.230.10">
    <property type="match status" value="1"/>
</dbReference>
<evidence type="ECO:0000256" key="1">
    <source>
        <dbReference type="ARBA" id="ARBA00022670"/>
    </source>
</evidence>